<proteinExistence type="predicted"/>
<evidence type="ECO:0000313" key="1">
    <source>
        <dbReference type="EMBL" id="AOT72773.1"/>
    </source>
</evidence>
<dbReference type="RefSeq" id="WP_069981082.1">
    <property type="nucleotide sequence ID" value="NZ_CP017269.1"/>
</dbReference>
<dbReference type="AlphaFoldDB" id="A0A1D8GPE2"/>
<keyword evidence="2" id="KW-1185">Reference proteome</keyword>
<dbReference type="STRING" id="1424294.Gferi_26375"/>
<dbReference type="Proteomes" id="UP000095743">
    <property type="component" value="Chromosome"/>
</dbReference>
<protein>
    <submittedName>
        <fullName evidence="1">Uncharacterized protein</fullName>
    </submittedName>
</protein>
<name>A0A1D8GPE2_9FIRM</name>
<dbReference type="EMBL" id="CP017269">
    <property type="protein sequence ID" value="AOT72773.1"/>
    <property type="molecule type" value="Genomic_DNA"/>
</dbReference>
<dbReference type="KEGG" id="gfe:Gferi_26375"/>
<sequence length="80" mass="9727">MVRQSKAYCERKYLVDLNPLSKTIHDLENKKQSCNIEKIIDPYIKMYDTKSQVIFHILMYPEFQFCKCCMRDDYNKIHTK</sequence>
<organism evidence="1 2">
    <name type="scientific">Geosporobacter ferrireducens</name>
    <dbReference type="NCBI Taxonomy" id="1424294"/>
    <lineage>
        <taxon>Bacteria</taxon>
        <taxon>Bacillati</taxon>
        <taxon>Bacillota</taxon>
        <taxon>Clostridia</taxon>
        <taxon>Peptostreptococcales</taxon>
        <taxon>Thermotaleaceae</taxon>
        <taxon>Geosporobacter</taxon>
    </lineage>
</organism>
<accession>A0A1D8GPE2</accession>
<reference evidence="1 2" key="1">
    <citation type="submission" date="2016-09" db="EMBL/GenBank/DDBJ databases">
        <title>Genomic analysis reveals versatility of anaerobic energy metabolism of Geosporobacter ferrireducens IRF9 of phylum Firmicutes.</title>
        <authorList>
            <person name="Kim S.-J."/>
        </authorList>
    </citation>
    <scope>NUCLEOTIDE SEQUENCE [LARGE SCALE GENOMIC DNA]</scope>
    <source>
        <strain evidence="1 2">IRF9</strain>
    </source>
</reference>
<evidence type="ECO:0000313" key="2">
    <source>
        <dbReference type="Proteomes" id="UP000095743"/>
    </source>
</evidence>
<dbReference type="OrthoDB" id="2973788at2"/>
<gene>
    <name evidence="1" type="ORF">Gferi_26375</name>
</gene>